<gene>
    <name evidence="4" type="ORF">PGLA1383_LOCUS10987</name>
</gene>
<reference evidence="4" key="1">
    <citation type="submission" date="2021-02" db="EMBL/GenBank/DDBJ databases">
        <authorList>
            <person name="Dougan E. K."/>
            <person name="Rhodes N."/>
            <person name="Thang M."/>
            <person name="Chan C."/>
        </authorList>
    </citation>
    <scope>NUCLEOTIDE SEQUENCE</scope>
</reference>
<organism evidence="4 5">
    <name type="scientific">Polarella glacialis</name>
    <name type="common">Dinoflagellate</name>
    <dbReference type="NCBI Taxonomy" id="89957"/>
    <lineage>
        <taxon>Eukaryota</taxon>
        <taxon>Sar</taxon>
        <taxon>Alveolata</taxon>
        <taxon>Dinophyceae</taxon>
        <taxon>Suessiales</taxon>
        <taxon>Suessiaceae</taxon>
        <taxon>Polarella</taxon>
    </lineage>
</organism>
<dbReference type="GO" id="GO:0005634">
    <property type="term" value="C:nucleus"/>
    <property type="evidence" value="ECO:0007669"/>
    <property type="project" value="UniProtKB-UniRule"/>
</dbReference>
<feature type="compositionally biased region" description="Polar residues" evidence="2">
    <location>
        <begin position="1"/>
        <end position="10"/>
    </location>
</feature>
<feature type="domain" description="HMG box" evidence="3">
    <location>
        <begin position="52"/>
        <end position="121"/>
    </location>
</feature>
<dbReference type="InterPro" id="IPR036910">
    <property type="entry name" value="HMG_box_dom_sf"/>
</dbReference>
<name>A0A813DWR1_POLGL</name>
<evidence type="ECO:0000259" key="3">
    <source>
        <dbReference type="PROSITE" id="PS50118"/>
    </source>
</evidence>
<dbReference type="Pfam" id="PF00505">
    <property type="entry name" value="HMG_box"/>
    <property type="match status" value="1"/>
</dbReference>
<dbReference type="Proteomes" id="UP000654075">
    <property type="component" value="Unassembled WGS sequence"/>
</dbReference>
<protein>
    <recommendedName>
        <fullName evidence="3">HMG box domain-containing protein</fullName>
    </recommendedName>
</protein>
<evidence type="ECO:0000256" key="1">
    <source>
        <dbReference type="PROSITE-ProRule" id="PRU00267"/>
    </source>
</evidence>
<dbReference type="GO" id="GO:0003677">
    <property type="term" value="F:DNA binding"/>
    <property type="evidence" value="ECO:0007669"/>
    <property type="project" value="UniProtKB-UniRule"/>
</dbReference>
<keyword evidence="1" id="KW-0539">Nucleus</keyword>
<evidence type="ECO:0000313" key="5">
    <source>
        <dbReference type="Proteomes" id="UP000654075"/>
    </source>
</evidence>
<accession>A0A813DWR1</accession>
<feature type="compositionally biased region" description="Basic residues" evidence="2">
    <location>
        <begin position="15"/>
        <end position="35"/>
    </location>
</feature>
<feature type="region of interest" description="Disordered" evidence="2">
    <location>
        <begin position="1"/>
        <end position="35"/>
    </location>
</feature>
<keyword evidence="1" id="KW-0238">DNA-binding</keyword>
<sequence length="137" mass="15348">MQLRASSQKVAKSAVKGKRSSTSKKQPARKIRKARVQRGRTAAWSVLRKAGLKPPKSAYVLWLKQNYARILKDLGPEAKFAAATKRAGEVWSALADVDMEPFVKEYKAMQAHFHQVQDTYKEYTAVHALTPVKGVHS</sequence>
<comment type="caution">
    <text evidence="4">The sequence shown here is derived from an EMBL/GenBank/DDBJ whole genome shotgun (WGS) entry which is preliminary data.</text>
</comment>
<dbReference type="AlphaFoldDB" id="A0A813DWR1"/>
<keyword evidence="5" id="KW-1185">Reference proteome</keyword>
<feature type="DNA-binding region" description="HMG box" evidence="1">
    <location>
        <begin position="52"/>
        <end position="121"/>
    </location>
</feature>
<dbReference type="EMBL" id="CAJNNV010005612">
    <property type="protein sequence ID" value="CAE8592333.1"/>
    <property type="molecule type" value="Genomic_DNA"/>
</dbReference>
<dbReference type="Gene3D" id="1.10.30.10">
    <property type="entry name" value="High mobility group box domain"/>
    <property type="match status" value="1"/>
</dbReference>
<dbReference type="OrthoDB" id="6247875at2759"/>
<proteinExistence type="predicted"/>
<dbReference type="SUPFAM" id="SSF47095">
    <property type="entry name" value="HMG-box"/>
    <property type="match status" value="1"/>
</dbReference>
<dbReference type="SMART" id="SM00398">
    <property type="entry name" value="HMG"/>
    <property type="match status" value="1"/>
</dbReference>
<dbReference type="InterPro" id="IPR009071">
    <property type="entry name" value="HMG_box_dom"/>
</dbReference>
<evidence type="ECO:0000256" key="2">
    <source>
        <dbReference type="SAM" id="MobiDB-lite"/>
    </source>
</evidence>
<evidence type="ECO:0000313" key="4">
    <source>
        <dbReference type="EMBL" id="CAE8592333.1"/>
    </source>
</evidence>
<dbReference type="PROSITE" id="PS50118">
    <property type="entry name" value="HMG_BOX_2"/>
    <property type="match status" value="1"/>
</dbReference>